<dbReference type="InterPro" id="IPR009962">
    <property type="entry name" value="DUF1488"/>
</dbReference>
<reference evidence="1" key="1">
    <citation type="submission" date="2023-07" db="EMBL/GenBank/DDBJ databases">
        <title>Genome content predicts the carbon catabolic preferences of heterotrophic bacteria.</title>
        <authorList>
            <person name="Gralka M."/>
        </authorList>
    </citation>
    <scope>NUCLEOTIDE SEQUENCE</scope>
    <source>
        <strain evidence="1">G2M05</strain>
    </source>
</reference>
<sequence length="87" mass="9753">MNQDILFSDIQTWDAKRQAVSFPAQQAGALIDCWVSLGWLQQRTAGTLVNEADILSAFIHLRFDLEDLAEEKIEDEDFEPDGSVVIG</sequence>
<evidence type="ECO:0000313" key="1">
    <source>
        <dbReference type="EMBL" id="MDO6544343.1"/>
    </source>
</evidence>
<name>A0AAW7Y6S4_9GAMM</name>
<proteinExistence type="predicted"/>
<dbReference type="RefSeq" id="WP_303500745.1">
    <property type="nucleotide sequence ID" value="NZ_JAUOPU010000023.1"/>
</dbReference>
<dbReference type="EMBL" id="JAUOPU010000023">
    <property type="protein sequence ID" value="MDO6544343.1"/>
    <property type="molecule type" value="Genomic_DNA"/>
</dbReference>
<dbReference type="Gene3D" id="3.30.160.140">
    <property type="entry name" value="Shew3726-like"/>
    <property type="match status" value="1"/>
</dbReference>
<accession>A0AAW7Y6S4</accession>
<dbReference type="AlphaFoldDB" id="A0AAW7Y6S4"/>
<dbReference type="InterPro" id="IPR036692">
    <property type="entry name" value="Shew3726-like_sf"/>
</dbReference>
<dbReference type="SUPFAM" id="SSF160272">
    <property type="entry name" value="Shew3726-like"/>
    <property type="match status" value="1"/>
</dbReference>
<comment type="caution">
    <text evidence="1">The sequence shown here is derived from an EMBL/GenBank/DDBJ whole genome shotgun (WGS) entry which is preliminary data.</text>
</comment>
<gene>
    <name evidence="1" type="ORF">Q4568_17520</name>
</gene>
<dbReference type="Pfam" id="PF07369">
    <property type="entry name" value="DUF1488"/>
    <property type="match status" value="1"/>
</dbReference>
<organism evidence="1 2">
    <name type="scientific">Photobacterium sanguinicancri</name>
    <dbReference type="NCBI Taxonomy" id="875932"/>
    <lineage>
        <taxon>Bacteria</taxon>
        <taxon>Pseudomonadati</taxon>
        <taxon>Pseudomonadota</taxon>
        <taxon>Gammaproteobacteria</taxon>
        <taxon>Vibrionales</taxon>
        <taxon>Vibrionaceae</taxon>
        <taxon>Photobacterium</taxon>
    </lineage>
</organism>
<dbReference type="Proteomes" id="UP001170624">
    <property type="component" value="Unassembled WGS sequence"/>
</dbReference>
<protein>
    <submittedName>
        <fullName evidence="1">DUF1488 domain-containing protein</fullName>
    </submittedName>
</protein>
<evidence type="ECO:0000313" key="2">
    <source>
        <dbReference type="Proteomes" id="UP001170624"/>
    </source>
</evidence>